<name>A0A376AEZ0_9HYPH</name>
<dbReference type="CDD" id="cd01949">
    <property type="entry name" value="GGDEF"/>
    <property type="match status" value="1"/>
</dbReference>
<protein>
    <recommendedName>
        <fullName evidence="1">diguanylate cyclase</fullName>
        <ecNumber evidence="1">2.7.7.65</ecNumber>
    </recommendedName>
</protein>
<dbReference type="InterPro" id="IPR050469">
    <property type="entry name" value="Diguanylate_Cyclase"/>
</dbReference>
<dbReference type="Proteomes" id="UP000254764">
    <property type="component" value="Unassembled WGS sequence"/>
</dbReference>
<feature type="transmembrane region" description="Helical" evidence="3">
    <location>
        <begin position="28"/>
        <end position="53"/>
    </location>
</feature>
<dbReference type="Pfam" id="PF00990">
    <property type="entry name" value="GGDEF"/>
    <property type="match status" value="1"/>
</dbReference>
<dbReference type="PANTHER" id="PTHR45138">
    <property type="entry name" value="REGULATORY COMPONENTS OF SENSORY TRANSDUCTION SYSTEM"/>
    <property type="match status" value="1"/>
</dbReference>
<dbReference type="InterPro" id="IPR043128">
    <property type="entry name" value="Rev_trsase/Diguanyl_cyclase"/>
</dbReference>
<accession>A0A376AEZ0</accession>
<keyword evidence="6" id="KW-1185">Reference proteome</keyword>
<proteinExistence type="predicted"/>
<dbReference type="SMART" id="SM00267">
    <property type="entry name" value="GGDEF"/>
    <property type="match status" value="1"/>
</dbReference>
<sequence>MENATKNWIVGQLTLGEFSSRSAVVSRAVWMAAKIAVLAYVLNVCAHFALVAFDLLPYDLAPALVIATVLTPPVSFVVAVIAYAVVGFAIYDLGISRAEFERISRIDMLSGLLNRRAFQRAFDDGKGDVSLVLFDIDRFKTINDTFGHSVGDEVIAAVAEVIREGFDESEVCARIGGEEFAVLWPASGVETITERAERVRRRVAALDIPCNGRRVKVTISGGVADLPNGRSFNEIFSEADRALYVAKAGGRDRIVCHRDIDSLSTGMIMLPTALAGAEPSRRAG</sequence>
<feature type="domain" description="GGDEF" evidence="4">
    <location>
        <begin position="127"/>
        <end position="259"/>
    </location>
</feature>
<comment type="catalytic activity">
    <reaction evidence="2">
        <text>2 GTP = 3',3'-c-di-GMP + 2 diphosphate</text>
        <dbReference type="Rhea" id="RHEA:24898"/>
        <dbReference type="ChEBI" id="CHEBI:33019"/>
        <dbReference type="ChEBI" id="CHEBI:37565"/>
        <dbReference type="ChEBI" id="CHEBI:58805"/>
        <dbReference type="EC" id="2.7.7.65"/>
    </reaction>
</comment>
<dbReference type="Gene3D" id="3.30.70.270">
    <property type="match status" value="1"/>
</dbReference>
<dbReference type="RefSeq" id="WP_115669132.1">
    <property type="nucleotide sequence ID" value="NZ_UEYP01000002.1"/>
</dbReference>
<dbReference type="SUPFAM" id="SSF55073">
    <property type="entry name" value="Nucleotide cyclase"/>
    <property type="match status" value="1"/>
</dbReference>
<gene>
    <name evidence="5" type="ORF">RHIZ70_2036</name>
</gene>
<evidence type="ECO:0000256" key="3">
    <source>
        <dbReference type="SAM" id="Phobius"/>
    </source>
</evidence>
<evidence type="ECO:0000256" key="2">
    <source>
        <dbReference type="ARBA" id="ARBA00034247"/>
    </source>
</evidence>
<reference evidence="6" key="1">
    <citation type="submission" date="2018-07" db="EMBL/GenBank/DDBJ databases">
        <authorList>
            <person name="Peiro R."/>
            <person name="Begona"/>
            <person name="Cbmso G."/>
            <person name="Lopez M."/>
            <person name="Gonzalez S."/>
        </authorList>
    </citation>
    <scope>NUCLEOTIDE SEQUENCE [LARGE SCALE GENOMIC DNA]</scope>
</reference>
<dbReference type="OrthoDB" id="9812260at2"/>
<dbReference type="NCBIfam" id="TIGR00254">
    <property type="entry name" value="GGDEF"/>
    <property type="match status" value="1"/>
</dbReference>
<dbReference type="PANTHER" id="PTHR45138:SF9">
    <property type="entry name" value="DIGUANYLATE CYCLASE DGCM-RELATED"/>
    <property type="match status" value="1"/>
</dbReference>
<keyword evidence="3" id="KW-0812">Transmembrane</keyword>
<dbReference type="FunFam" id="3.30.70.270:FF:000001">
    <property type="entry name" value="Diguanylate cyclase domain protein"/>
    <property type="match status" value="1"/>
</dbReference>
<evidence type="ECO:0000313" key="5">
    <source>
        <dbReference type="EMBL" id="SSC66328.1"/>
    </source>
</evidence>
<evidence type="ECO:0000256" key="1">
    <source>
        <dbReference type="ARBA" id="ARBA00012528"/>
    </source>
</evidence>
<keyword evidence="3" id="KW-0472">Membrane</keyword>
<dbReference type="GO" id="GO:0052621">
    <property type="term" value="F:diguanylate cyclase activity"/>
    <property type="evidence" value="ECO:0007669"/>
    <property type="project" value="UniProtKB-EC"/>
</dbReference>
<evidence type="ECO:0000259" key="4">
    <source>
        <dbReference type="PROSITE" id="PS50887"/>
    </source>
</evidence>
<dbReference type="InterPro" id="IPR000160">
    <property type="entry name" value="GGDEF_dom"/>
</dbReference>
<dbReference type="STRING" id="1336235.GCA_000518785_00657"/>
<keyword evidence="3" id="KW-1133">Transmembrane helix</keyword>
<dbReference type="EC" id="2.7.7.65" evidence="1"/>
<dbReference type="PROSITE" id="PS50887">
    <property type="entry name" value="GGDEF"/>
    <property type="match status" value="1"/>
</dbReference>
<feature type="transmembrane region" description="Helical" evidence="3">
    <location>
        <begin position="73"/>
        <end position="95"/>
    </location>
</feature>
<dbReference type="EMBL" id="UEYP01000002">
    <property type="protein sequence ID" value="SSC66328.1"/>
    <property type="molecule type" value="Genomic_DNA"/>
</dbReference>
<dbReference type="InterPro" id="IPR029787">
    <property type="entry name" value="Nucleotide_cyclase"/>
</dbReference>
<dbReference type="AlphaFoldDB" id="A0A376AEZ0"/>
<evidence type="ECO:0000313" key="6">
    <source>
        <dbReference type="Proteomes" id="UP000254764"/>
    </source>
</evidence>
<organism evidence="5 6">
    <name type="scientific">Ciceribacter selenitireducens ATCC BAA-1503</name>
    <dbReference type="NCBI Taxonomy" id="1336235"/>
    <lineage>
        <taxon>Bacteria</taxon>
        <taxon>Pseudomonadati</taxon>
        <taxon>Pseudomonadota</taxon>
        <taxon>Alphaproteobacteria</taxon>
        <taxon>Hyphomicrobiales</taxon>
        <taxon>Rhizobiaceae</taxon>
        <taxon>Ciceribacter</taxon>
    </lineage>
</organism>